<protein>
    <recommendedName>
        <fullName evidence="4">Bacterial surface antigen (D15) domain-containing protein</fullName>
    </recommendedName>
</protein>
<organism evidence="2">
    <name type="scientific">candidate division WOR-3 bacterium</name>
    <dbReference type="NCBI Taxonomy" id="2052148"/>
    <lineage>
        <taxon>Bacteria</taxon>
        <taxon>Bacteria division WOR-3</taxon>
    </lineage>
</organism>
<comment type="similarity">
    <text evidence="1">Belongs to the TolB family.</text>
</comment>
<dbReference type="EMBL" id="DSLG01000005">
    <property type="protein sequence ID" value="HEA87340.1"/>
    <property type="molecule type" value="Genomic_DNA"/>
</dbReference>
<dbReference type="Pfam" id="PF07676">
    <property type="entry name" value="PD40"/>
    <property type="match status" value="1"/>
</dbReference>
<dbReference type="PANTHER" id="PTHR36842:SF1">
    <property type="entry name" value="PROTEIN TOLB"/>
    <property type="match status" value="1"/>
</dbReference>
<dbReference type="EMBL" id="DSTU01000008">
    <property type="protein sequence ID" value="HFJ54295.1"/>
    <property type="molecule type" value="Genomic_DNA"/>
</dbReference>
<dbReference type="SUPFAM" id="SSF82171">
    <property type="entry name" value="DPP6 N-terminal domain-like"/>
    <property type="match status" value="1"/>
</dbReference>
<comment type="caution">
    <text evidence="2">The sequence shown here is derived from an EMBL/GenBank/DDBJ whole genome shotgun (WGS) entry which is preliminary data.</text>
</comment>
<name>A0A7C1NU20_UNCW3</name>
<evidence type="ECO:0008006" key="4">
    <source>
        <dbReference type="Google" id="ProtNLM"/>
    </source>
</evidence>
<dbReference type="InterPro" id="IPR011659">
    <property type="entry name" value="WD40"/>
</dbReference>
<evidence type="ECO:0000256" key="1">
    <source>
        <dbReference type="ARBA" id="ARBA00009820"/>
    </source>
</evidence>
<reference evidence="2" key="1">
    <citation type="journal article" date="2020" name="mSystems">
        <title>Genome- and Community-Level Interaction Insights into Carbon Utilization and Element Cycling Functions of Hydrothermarchaeota in Hydrothermal Sediment.</title>
        <authorList>
            <person name="Zhou Z."/>
            <person name="Liu Y."/>
            <person name="Xu W."/>
            <person name="Pan J."/>
            <person name="Luo Z.H."/>
            <person name="Li M."/>
        </authorList>
    </citation>
    <scope>NUCLEOTIDE SEQUENCE [LARGE SCALE GENOMIC DNA]</scope>
    <source>
        <strain evidence="2">SpSt-265</strain>
        <strain evidence="3">SpSt-465</strain>
    </source>
</reference>
<dbReference type="AlphaFoldDB" id="A0A7C1NU20"/>
<proteinExistence type="inferred from homology"/>
<accession>A0A7C1NU20</accession>
<dbReference type="PANTHER" id="PTHR36842">
    <property type="entry name" value="PROTEIN TOLB HOMOLOG"/>
    <property type="match status" value="1"/>
</dbReference>
<gene>
    <name evidence="2" type="ORF">ENP94_04925</name>
    <name evidence="3" type="ORF">ENS16_06360</name>
</gene>
<sequence length="913" mass="103974">MNFFCWIFTLFCSLSNVQFDPGFNWFTLESEHFAIHFPAHGIPGYERMEMVRKVASVAENVRQTLKDNGVRIPEGRVQIVIADYYDCYNGYATPFPANTIVILPFFPRDARNNDDDWLRTLILHEFSHLCQMDQCHGSLRILRRIFGRIILPNALLPAWLLEGYAVYNETRFSTIGRLRSVEWRSILNEAVWKKRLLHLDQCSNYQLQQYPSALAPYLYGSSFVSFLARIHGDSIWEKFNYKNSFCLPFLEDRSMKKVFGKFTSSLWSNWRQWLIQQAESLKTEIYRESLTSITRINCGETHVSSPVWSHSGKSIYFLSANTVNTTAIRELELGTMTVRTVREGRILGNLSVSPDGEHLAFSELIEEGSGYLQGDIFVYALRRPAVVRLTKGERAFDPDFAPDSTHLVYVSNCDGVSRLKVINYRTGEQTVVAELDNQEYFRTPRFSPGGGLVAVNVWRTGGYSDIEILDLKTGWMLPITRDRANDINPWWSRTGKYLYFISDRSGTYNLYAYAVETNELYRCTNVLTGVFESSISPDNRKVAFTLLTEKGEELGVADISPQQWQRAVSYADTYPDANYSFKTDTYELFYYSPLPSVLPKFWLPMLQYSDGWSIGAGTFGWDVLQFHRYYCFAGYQIHQRSPLLGFVYELHRYRPIFELSSKLMSSLQQARLGVSLPLVRQQCQQNFGMGLRFKREHEMSMIFDGFYNFSNAQIFRYNVAPARGRNIGILADFRSSLLLSSGNLVRFVLVWNEYLGSRSGNWSLKMHFAGAVAAGDTSWGSAFEIGNKAGLLRLRGCSQMTGAGAIICGLEGRFPILWVERGLGLAPLFLSNLNAAVFSEGGVVSNKFSSHTVNWDIGAGLEIGTDLVLAHYLPLRLNLGVSTSRVNFAKLQVYFGVTSPIIDNVFLQNKILD</sequence>
<dbReference type="Gene3D" id="2.120.10.30">
    <property type="entry name" value="TolB, C-terminal domain"/>
    <property type="match status" value="2"/>
</dbReference>
<dbReference type="InterPro" id="IPR011042">
    <property type="entry name" value="6-blade_b-propeller_TolB-like"/>
</dbReference>
<evidence type="ECO:0000313" key="3">
    <source>
        <dbReference type="EMBL" id="HFJ54295.1"/>
    </source>
</evidence>
<dbReference type="Gene3D" id="2.40.160.50">
    <property type="entry name" value="membrane protein fhac: a member of the omp85/tpsb transporter family"/>
    <property type="match status" value="1"/>
</dbReference>
<evidence type="ECO:0000313" key="2">
    <source>
        <dbReference type="EMBL" id="HEA87340.1"/>
    </source>
</evidence>